<keyword evidence="1" id="KW-1133">Transmembrane helix</keyword>
<dbReference type="InterPro" id="IPR007715">
    <property type="entry name" value="Coq4"/>
</dbReference>
<accession>A0AA43GY16</accession>
<dbReference type="Pfam" id="PF05019">
    <property type="entry name" value="Coq4"/>
    <property type="match status" value="1"/>
</dbReference>
<evidence type="ECO:0000313" key="3">
    <source>
        <dbReference type="Proteomes" id="UP001159370"/>
    </source>
</evidence>
<sequence>MVNVINCDTDKGLLTYIIQFLASSTLKIDAGGTDAVFDFEDALDQTEMAQLAVNELKKIPEVRNLFKERWLPAAFNLDDLGQLPEGTLGHVYAHKIKSQDFNPYFYKKVPVVDDISYLKMLWRTTHDIYHVVAGFDTDAIGEIALQAFFMAQTPIPISAMIVSFGIVMISLYEPHNLKYLMSEICRGYNLGCQTPDKFIAQKWDQYWDLQVGDIRGKLGMKAIL</sequence>
<dbReference type="GeneID" id="83686007"/>
<dbReference type="EMBL" id="JANQDL010000049">
    <property type="protein sequence ID" value="MDH6063533.1"/>
    <property type="molecule type" value="Genomic_DNA"/>
</dbReference>
<name>A0AA43GY16_9CYAN</name>
<organism evidence="2 3">
    <name type="scientific">Umezakia ovalisporum FSS-62</name>
    <dbReference type="NCBI Taxonomy" id="2971776"/>
    <lineage>
        <taxon>Bacteria</taxon>
        <taxon>Bacillati</taxon>
        <taxon>Cyanobacteriota</taxon>
        <taxon>Cyanophyceae</taxon>
        <taxon>Nostocales</taxon>
        <taxon>Nodulariaceae</taxon>
        <taxon>Umezakia</taxon>
    </lineage>
</organism>
<evidence type="ECO:0000256" key="1">
    <source>
        <dbReference type="SAM" id="Phobius"/>
    </source>
</evidence>
<dbReference type="RefSeq" id="WP_280652344.1">
    <property type="nucleotide sequence ID" value="NZ_JANQDL010000049.1"/>
</dbReference>
<proteinExistence type="predicted"/>
<dbReference type="Proteomes" id="UP001159370">
    <property type="component" value="Unassembled WGS sequence"/>
</dbReference>
<dbReference type="GO" id="GO:0006744">
    <property type="term" value="P:ubiquinone biosynthetic process"/>
    <property type="evidence" value="ECO:0007669"/>
    <property type="project" value="InterPro"/>
</dbReference>
<protein>
    <submittedName>
        <fullName evidence="2">Coq4 family protein</fullName>
    </submittedName>
</protein>
<keyword evidence="1" id="KW-0472">Membrane</keyword>
<comment type="caution">
    <text evidence="2">The sequence shown here is derived from an EMBL/GenBank/DDBJ whole genome shotgun (WGS) entry which is preliminary data.</text>
</comment>
<dbReference type="PANTHER" id="PTHR12922">
    <property type="entry name" value="UBIQUINONE BIOSYNTHESIS PROTEIN"/>
    <property type="match status" value="1"/>
</dbReference>
<evidence type="ECO:0000313" key="2">
    <source>
        <dbReference type="EMBL" id="MDH6063533.1"/>
    </source>
</evidence>
<gene>
    <name evidence="2" type="ORF">NWP23_07070</name>
</gene>
<dbReference type="AlphaFoldDB" id="A0AA43GY16"/>
<feature type="transmembrane region" description="Helical" evidence="1">
    <location>
        <begin position="155"/>
        <end position="172"/>
    </location>
</feature>
<keyword evidence="1" id="KW-0812">Transmembrane</keyword>
<reference evidence="2 3" key="1">
    <citation type="journal article" date="2023" name="J. Phycol.">
        <title>Chrysosporum ovalisporum is synonymous with the true-branching cyanobacterium Umezakia natans (Nostocales/Aphanizomenonaceae).</title>
        <authorList>
            <person name="McGregor G.B."/>
            <person name="Sendall B.C."/>
            <person name="Niiyama Y."/>
            <person name="Tuji A."/>
            <person name="Willis A."/>
        </authorList>
    </citation>
    <scope>NUCLEOTIDE SEQUENCE [LARGE SCALE GENOMIC DNA]</scope>
    <source>
        <strain evidence="2 3">FSS-62</strain>
    </source>
</reference>
<dbReference type="PANTHER" id="PTHR12922:SF7">
    <property type="entry name" value="UBIQUINONE BIOSYNTHESIS PROTEIN COQ4 HOMOLOG, MITOCHONDRIAL"/>
    <property type="match status" value="1"/>
</dbReference>